<gene>
    <name evidence="3" type="primary">zgc:112496</name>
</gene>
<protein>
    <submittedName>
        <fullName evidence="3">Uncharacterized protein zgc:112496 isoform X1</fullName>
    </submittedName>
</protein>
<dbReference type="Proteomes" id="UP000221080">
    <property type="component" value="Chromosome 1"/>
</dbReference>
<name>A0A2D0QWB7_ICTPU</name>
<feature type="region of interest" description="Disordered" evidence="1">
    <location>
        <begin position="244"/>
        <end position="266"/>
    </location>
</feature>
<keyword evidence="2" id="KW-1185">Reference proteome</keyword>
<reference evidence="2" key="1">
    <citation type="journal article" date="2016" name="Nat. Commun.">
        <title>The channel catfish genome sequence provides insights into the evolution of scale formation in teleosts.</title>
        <authorList>
            <person name="Liu Z."/>
            <person name="Liu S."/>
            <person name="Yao J."/>
            <person name="Bao L."/>
            <person name="Zhang J."/>
            <person name="Li Y."/>
            <person name="Jiang C."/>
            <person name="Sun L."/>
            <person name="Wang R."/>
            <person name="Zhang Y."/>
            <person name="Zhou T."/>
            <person name="Zeng Q."/>
            <person name="Fu Q."/>
            <person name="Gao S."/>
            <person name="Li N."/>
            <person name="Koren S."/>
            <person name="Jiang Y."/>
            <person name="Zimin A."/>
            <person name="Xu P."/>
            <person name="Phillippy A.M."/>
            <person name="Geng X."/>
            <person name="Song L."/>
            <person name="Sun F."/>
            <person name="Li C."/>
            <person name="Wang X."/>
            <person name="Chen A."/>
            <person name="Jin Y."/>
            <person name="Yuan Z."/>
            <person name="Yang Y."/>
            <person name="Tan S."/>
            <person name="Peatman E."/>
            <person name="Lu J."/>
            <person name="Qin Z."/>
            <person name="Dunham R."/>
            <person name="Li Z."/>
            <person name="Sonstegard T."/>
            <person name="Feng J."/>
            <person name="Danzmann R.G."/>
            <person name="Schroeder S."/>
            <person name="Scheffler B."/>
            <person name="Duke M.V."/>
            <person name="Ballard L."/>
            <person name="Kucuktas H."/>
            <person name="Kaltenboeck L."/>
            <person name="Liu H."/>
            <person name="Armbruster J."/>
            <person name="Xie Y."/>
            <person name="Kirby M.L."/>
            <person name="Tian Y."/>
            <person name="Flanagan M.E."/>
            <person name="Mu W."/>
            <person name="Waldbieser G.C."/>
        </authorList>
    </citation>
    <scope>NUCLEOTIDE SEQUENCE [LARGE SCALE GENOMIC DNA]</scope>
    <source>
        <strain evidence="2">SDA103</strain>
    </source>
</reference>
<dbReference type="OrthoDB" id="8249012at2759"/>
<dbReference type="GeneID" id="108264591"/>
<dbReference type="AlphaFoldDB" id="A0A2D0QWB7"/>
<evidence type="ECO:0000313" key="2">
    <source>
        <dbReference type="Proteomes" id="UP000221080"/>
    </source>
</evidence>
<dbReference type="PANTHER" id="PTHR21521">
    <property type="entry name" value="AMUN, ISOFORM A"/>
    <property type="match status" value="1"/>
</dbReference>
<dbReference type="PANTHER" id="PTHR21521:SF0">
    <property type="entry name" value="AMUN, ISOFORM A"/>
    <property type="match status" value="1"/>
</dbReference>
<feature type="compositionally biased region" description="Basic and acidic residues" evidence="1">
    <location>
        <begin position="245"/>
        <end position="257"/>
    </location>
</feature>
<proteinExistence type="predicted"/>
<dbReference type="RefSeq" id="XP_017321780.2">
    <property type="nucleotide sequence ID" value="XM_017466291.2"/>
</dbReference>
<evidence type="ECO:0000256" key="1">
    <source>
        <dbReference type="SAM" id="MobiDB-lite"/>
    </source>
</evidence>
<accession>A0A2D0QWB7</accession>
<reference evidence="3" key="2">
    <citation type="submission" date="2025-08" db="UniProtKB">
        <authorList>
            <consortium name="RefSeq"/>
        </authorList>
    </citation>
    <scope>IDENTIFICATION</scope>
    <source>
        <tissue evidence="3">Blood</tissue>
    </source>
</reference>
<evidence type="ECO:0000313" key="3">
    <source>
        <dbReference type="RefSeq" id="XP_017321780.2"/>
    </source>
</evidence>
<organism evidence="2 3">
    <name type="scientific">Ictalurus punctatus</name>
    <name type="common">Channel catfish</name>
    <name type="synonym">Silurus punctatus</name>
    <dbReference type="NCBI Taxonomy" id="7998"/>
    <lineage>
        <taxon>Eukaryota</taxon>
        <taxon>Metazoa</taxon>
        <taxon>Chordata</taxon>
        <taxon>Craniata</taxon>
        <taxon>Vertebrata</taxon>
        <taxon>Euteleostomi</taxon>
        <taxon>Actinopterygii</taxon>
        <taxon>Neopterygii</taxon>
        <taxon>Teleostei</taxon>
        <taxon>Ostariophysi</taxon>
        <taxon>Siluriformes</taxon>
        <taxon>Ictaluridae</taxon>
        <taxon>Ictalurus</taxon>
    </lineage>
</organism>
<sequence length="266" mass="29927">MPLGLAAGTDQRCFWVEDSVGMSGGERLFRCEDPAVWRGIHAKYWAVVEAKAAGKQKSSGKLLELEKWYQEELPAAILARPERSLTYPELVKLMEWKLTRGKFRPRLKQLIGSNSEEAVLRCTKKAFALLPDIRSAIAELTTLKGLGPATASAVLAAGAPEEVAFMADEVVESIAELRPVQYTAKHFSLFLEKILHKTYQLTEADSQHDWTPHEVELCLWACAIANQIQPSLLEAFPLSYTANRETTEKTKEEETRKRPSKRRKTD</sequence>